<organism evidence="2">
    <name type="scientific">Lepeophtheirus salmonis</name>
    <name type="common">Salmon louse</name>
    <name type="synonym">Caligus salmonis</name>
    <dbReference type="NCBI Taxonomy" id="72036"/>
    <lineage>
        <taxon>Eukaryota</taxon>
        <taxon>Metazoa</taxon>
        <taxon>Ecdysozoa</taxon>
        <taxon>Arthropoda</taxon>
        <taxon>Crustacea</taxon>
        <taxon>Multicrustacea</taxon>
        <taxon>Hexanauplia</taxon>
        <taxon>Copepoda</taxon>
        <taxon>Siphonostomatoida</taxon>
        <taxon>Caligidae</taxon>
        <taxon>Lepeophtheirus</taxon>
    </lineage>
</organism>
<sequence length="88" mass="9879">MNDSNNKTFSITIKYAPVKVKSSYSSPSQTHDPLENKQGLHKATPTFTQNGNNSVQSILKNRINDASYYSPSSGRRVRLFLQDEQTSI</sequence>
<protein>
    <submittedName>
        <fullName evidence="2">Uncharacterized protein</fullName>
    </submittedName>
</protein>
<name>A0A0K2TH92_LEPSM</name>
<proteinExistence type="predicted"/>
<feature type="region of interest" description="Disordered" evidence="1">
    <location>
        <begin position="21"/>
        <end position="53"/>
    </location>
</feature>
<dbReference type="EMBL" id="HACA01007879">
    <property type="protein sequence ID" value="CDW25240.1"/>
    <property type="molecule type" value="Transcribed_RNA"/>
</dbReference>
<accession>A0A0K2TH92</accession>
<evidence type="ECO:0000313" key="2">
    <source>
        <dbReference type="EMBL" id="CDW25240.1"/>
    </source>
</evidence>
<reference evidence="2" key="1">
    <citation type="submission" date="2014-05" db="EMBL/GenBank/DDBJ databases">
        <authorList>
            <person name="Chronopoulou M."/>
        </authorList>
    </citation>
    <scope>NUCLEOTIDE SEQUENCE</scope>
    <source>
        <tissue evidence="2">Whole organism</tissue>
    </source>
</reference>
<dbReference type="AlphaFoldDB" id="A0A0K2TH92"/>
<evidence type="ECO:0000256" key="1">
    <source>
        <dbReference type="SAM" id="MobiDB-lite"/>
    </source>
</evidence>